<feature type="domain" description="Major facilitator superfamily (MFS) profile" evidence="7">
    <location>
        <begin position="37"/>
        <end position="511"/>
    </location>
</feature>
<dbReference type="Pfam" id="PF07690">
    <property type="entry name" value="MFS_1"/>
    <property type="match status" value="1"/>
</dbReference>
<evidence type="ECO:0000256" key="1">
    <source>
        <dbReference type="ARBA" id="ARBA00004141"/>
    </source>
</evidence>
<feature type="compositionally biased region" description="Low complexity" evidence="5">
    <location>
        <begin position="8"/>
        <end position="23"/>
    </location>
</feature>
<dbReference type="PANTHER" id="PTHR11662:SF405">
    <property type="entry name" value="PROTEIN CBG12249"/>
    <property type="match status" value="1"/>
</dbReference>
<evidence type="ECO:0000256" key="2">
    <source>
        <dbReference type="ARBA" id="ARBA00022692"/>
    </source>
</evidence>
<dbReference type="WBParaSite" id="Pan_g5767.t1">
    <property type="protein sequence ID" value="Pan_g5767.t1"/>
    <property type="gene ID" value="Pan_g5767"/>
</dbReference>
<dbReference type="InterPro" id="IPR036259">
    <property type="entry name" value="MFS_trans_sf"/>
</dbReference>
<dbReference type="InterPro" id="IPR050382">
    <property type="entry name" value="MFS_Na/Anion_cotransporter"/>
</dbReference>
<feature type="transmembrane region" description="Helical" evidence="6">
    <location>
        <begin position="248"/>
        <end position="268"/>
    </location>
</feature>
<name>A0A7E4W365_PANRE</name>
<keyword evidence="3 6" id="KW-1133">Transmembrane helix</keyword>
<feature type="region of interest" description="Disordered" evidence="5">
    <location>
        <begin position="1"/>
        <end position="23"/>
    </location>
</feature>
<dbReference type="InterPro" id="IPR011701">
    <property type="entry name" value="MFS"/>
</dbReference>
<evidence type="ECO:0000313" key="8">
    <source>
        <dbReference type="Proteomes" id="UP000492821"/>
    </source>
</evidence>
<reference evidence="9" key="2">
    <citation type="submission" date="2020-10" db="UniProtKB">
        <authorList>
            <consortium name="WormBaseParasite"/>
        </authorList>
    </citation>
    <scope>IDENTIFICATION</scope>
</reference>
<protein>
    <submittedName>
        <fullName evidence="9">MFS domain-containing protein</fullName>
    </submittedName>
</protein>
<evidence type="ECO:0000256" key="6">
    <source>
        <dbReference type="SAM" id="Phobius"/>
    </source>
</evidence>
<comment type="subcellular location">
    <subcellularLocation>
        <location evidence="1">Membrane</location>
        <topology evidence="1">Multi-pass membrane protein</topology>
    </subcellularLocation>
</comment>
<evidence type="ECO:0000256" key="5">
    <source>
        <dbReference type="SAM" id="MobiDB-lite"/>
    </source>
</evidence>
<evidence type="ECO:0000313" key="9">
    <source>
        <dbReference type="WBParaSite" id="Pan_g5767.t1"/>
    </source>
</evidence>
<feature type="compositionally biased region" description="Acidic residues" evidence="5">
    <location>
        <begin position="534"/>
        <end position="544"/>
    </location>
</feature>
<feature type="transmembrane region" description="Helical" evidence="6">
    <location>
        <begin position="391"/>
        <end position="413"/>
    </location>
</feature>
<dbReference type="Gene3D" id="1.20.1250.20">
    <property type="entry name" value="MFS general substrate transporter like domains"/>
    <property type="match status" value="2"/>
</dbReference>
<feature type="region of interest" description="Disordered" evidence="5">
    <location>
        <begin position="525"/>
        <end position="544"/>
    </location>
</feature>
<dbReference type="Proteomes" id="UP000492821">
    <property type="component" value="Unassembled WGS sequence"/>
</dbReference>
<feature type="transmembrane region" description="Helical" evidence="6">
    <location>
        <begin position="419"/>
        <end position="440"/>
    </location>
</feature>
<dbReference type="GO" id="GO:0016020">
    <property type="term" value="C:membrane"/>
    <property type="evidence" value="ECO:0007669"/>
    <property type="project" value="UniProtKB-SubCell"/>
</dbReference>
<dbReference type="GO" id="GO:0022857">
    <property type="term" value="F:transmembrane transporter activity"/>
    <property type="evidence" value="ECO:0007669"/>
    <property type="project" value="InterPro"/>
</dbReference>
<keyword evidence="8" id="KW-1185">Reference proteome</keyword>
<feature type="transmembrane region" description="Helical" evidence="6">
    <location>
        <begin position="313"/>
        <end position="335"/>
    </location>
</feature>
<dbReference type="FunFam" id="1.20.1250.20:FF:000532">
    <property type="entry name" value="SLC (SoLute Carrier) homolog"/>
    <property type="match status" value="1"/>
</dbReference>
<feature type="transmembrane region" description="Helical" evidence="6">
    <location>
        <begin position="355"/>
        <end position="379"/>
    </location>
</feature>
<dbReference type="SUPFAM" id="SSF103473">
    <property type="entry name" value="MFS general substrate transporter"/>
    <property type="match status" value="1"/>
</dbReference>
<organism evidence="8 9">
    <name type="scientific">Panagrellus redivivus</name>
    <name type="common">Microworm</name>
    <dbReference type="NCBI Taxonomy" id="6233"/>
    <lineage>
        <taxon>Eukaryota</taxon>
        <taxon>Metazoa</taxon>
        <taxon>Ecdysozoa</taxon>
        <taxon>Nematoda</taxon>
        <taxon>Chromadorea</taxon>
        <taxon>Rhabditida</taxon>
        <taxon>Tylenchina</taxon>
        <taxon>Panagrolaimomorpha</taxon>
        <taxon>Panagrolaimoidea</taxon>
        <taxon>Panagrolaimidae</taxon>
        <taxon>Panagrellus</taxon>
    </lineage>
</organism>
<proteinExistence type="predicted"/>
<reference evidence="8" key="1">
    <citation type="journal article" date="2013" name="Genetics">
        <title>The draft genome and transcriptome of Panagrellus redivivus are shaped by the harsh demands of a free-living lifestyle.</title>
        <authorList>
            <person name="Srinivasan J."/>
            <person name="Dillman A.R."/>
            <person name="Macchietto M.G."/>
            <person name="Heikkinen L."/>
            <person name="Lakso M."/>
            <person name="Fracchia K.M."/>
            <person name="Antoshechkin I."/>
            <person name="Mortazavi A."/>
            <person name="Wong G."/>
            <person name="Sternberg P.W."/>
        </authorList>
    </citation>
    <scope>NUCLEOTIDE SEQUENCE [LARGE SCALE GENOMIC DNA]</scope>
    <source>
        <strain evidence="8">MT8872</strain>
    </source>
</reference>
<sequence>MAVLNHMSESSSTTSDTLSSCSSCKSSFLWNRRRWIMAFLLMYGMYNCVSNRSHIGVAMVCMVNASATEQNPVASNFTLEQIMPVNLTENSIPSGSCPRRTLEATEDSEETQGYKGTFTWSNEKQSLAISAGFYGNIVVMWFSGYLSDRFGSKTMALIGIFGMSVTAVLTPSVAALSIWAFVALRVFCGMCENPALPAMAAMLSRWFPAAERSTAAALYTSGTQLSASVGVVIASSLCPLTLLGGWPLIYYLDGMLGFVWVMLFFMLASDSPMDSKFLTEGEKSFLYQENEKYHTTFKQRKQTGQKLPLARMLLSKAVFAVVVTQMIFGFTNTLMQMYLPAFLRDVLQLDLKKNGVFTAVSFFVQLLSKNCLGIFADWLKKKKYLSPNASCHLFQALASTGVTISFLLLAFYINCSTPTACFIILAAYGGFVGASVPGTFTSSLSIAPSYSGMISSFTLISGALANALAPSLVGFIVQERTHAEWSLVFGAIAVINAIGGIVFLLCGTSDVQSWDRPVIVPIENKSPSHMESGDYCEEEENSEH</sequence>
<evidence type="ECO:0000256" key="3">
    <source>
        <dbReference type="ARBA" id="ARBA00022989"/>
    </source>
</evidence>
<evidence type="ECO:0000256" key="4">
    <source>
        <dbReference type="ARBA" id="ARBA00023136"/>
    </source>
</evidence>
<feature type="transmembrane region" description="Helical" evidence="6">
    <location>
        <begin position="158"/>
        <end position="182"/>
    </location>
</feature>
<feature type="transmembrane region" description="Helical" evidence="6">
    <location>
        <begin position="485"/>
        <end position="506"/>
    </location>
</feature>
<evidence type="ECO:0000259" key="7">
    <source>
        <dbReference type="PROSITE" id="PS50850"/>
    </source>
</evidence>
<feature type="transmembrane region" description="Helical" evidence="6">
    <location>
        <begin position="127"/>
        <end position="146"/>
    </location>
</feature>
<feature type="transmembrane region" description="Helical" evidence="6">
    <location>
        <begin position="452"/>
        <end position="473"/>
    </location>
</feature>
<keyword evidence="4 6" id="KW-0472">Membrane</keyword>
<keyword evidence="2 6" id="KW-0812">Transmembrane</keyword>
<dbReference type="InterPro" id="IPR020846">
    <property type="entry name" value="MFS_dom"/>
</dbReference>
<dbReference type="PANTHER" id="PTHR11662">
    <property type="entry name" value="SOLUTE CARRIER FAMILY 17"/>
    <property type="match status" value="1"/>
</dbReference>
<dbReference type="PROSITE" id="PS50850">
    <property type="entry name" value="MFS"/>
    <property type="match status" value="1"/>
</dbReference>
<dbReference type="AlphaFoldDB" id="A0A7E4W365"/>
<dbReference type="GO" id="GO:0006820">
    <property type="term" value="P:monoatomic anion transport"/>
    <property type="evidence" value="ECO:0007669"/>
    <property type="project" value="TreeGrafter"/>
</dbReference>
<accession>A0A7E4W365</accession>